<dbReference type="Gene3D" id="1.20.5.170">
    <property type="match status" value="1"/>
</dbReference>
<dbReference type="GO" id="GO:0032798">
    <property type="term" value="C:Swi5-Sfr1 complex"/>
    <property type="evidence" value="ECO:0007669"/>
    <property type="project" value="TreeGrafter"/>
</dbReference>
<accession>A0A9P6VRS3</accession>
<feature type="region of interest" description="Disordered" evidence="4">
    <location>
        <begin position="301"/>
        <end position="391"/>
    </location>
</feature>
<feature type="region of interest" description="Disordered" evidence="4">
    <location>
        <begin position="1"/>
        <end position="95"/>
    </location>
</feature>
<feature type="compositionally biased region" description="Acidic residues" evidence="4">
    <location>
        <begin position="339"/>
        <end position="351"/>
    </location>
</feature>
<evidence type="ECO:0000256" key="1">
    <source>
        <dbReference type="ARBA" id="ARBA00008060"/>
    </source>
</evidence>
<dbReference type="PANTHER" id="PTHR28529">
    <property type="entry name" value="DNA REPAIR PROTEIN SWI5 HOMOLOG"/>
    <property type="match status" value="1"/>
</dbReference>
<dbReference type="GO" id="GO:0000709">
    <property type="term" value="P:meiotic joint molecule formation"/>
    <property type="evidence" value="ECO:0007669"/>
    <property type="project" value="TreeGrafter"/>
</dbReference>
<comment type="caution">
    <text evidence="5">The sequence shown here is derived from an EMBL/GenBank/DDBJ whole genome shotgun (WGS) entry which is preliminary data.</text>
</comment>
<feature type="region of interest" description="Disordered" evidence="4">
    <location>
        <begin position="109"/>
        <end position="151"/>
    </location>
</feature>
<evidence type="ECO:0000256" key="4">
    <source>
        <dbReference type="SAM" id="MobiDB-lite"/>
    </source>
</evidence>
<dbReference type="Proteomes" id="UP000785200">
    <property type="component" value="Unassembled WGS sequence"/>
</dbReference>
<evidence type="ECO:0000313" key="6">
    <source>
        <dbReference type="Proteomes" id="UP000785200"/>
    </source>
</evidence>
<dbReference type="OrthoDB" id="255837at2759"/>
<dbReference type="PANTHER" id="PTHR28529:SF2">
    <property type="entry name" value="DNA REPAIR PROTEIN SWI5 HOMOLOG"/>
    <property type="match status" value="1"/>
</dbReference>
<comment type="similarity">
    <text evidence="1">Belongs to the SWI5/SAE3 family.</text>
</comment>
<dbReference type="Pfam" id="PF07061">
    <property type="entry name" value="Swi5"/>
    <property type="match status" value="1"/>
</dbReference>
<keyword evidence="3" id="KW-0234">DNA repair</keyword>
<reference evidence="5" key="1">
    <citation type="submission" date="2019-07" db="EMBL/GenBank/DDBJ databases">
        <title>Hyphodiscus hymeniophilus genome sequencing and assembly.</title>
        <authorList>
            <person name="Kramer G."/>
            <person name="Nodwell J."/>
        </authorList>
    </citation>
    <scope>NUCLEOTIDE SEQUENCE</scope>
    <source>
        <strain evidence="5">ATCC 34498</strain>
    </source>
</reference>
<protein>
    <submittedName>
        <fullName evidence="5">DNA repair</fullName>
    </submittedName>
</protein>
<feature type="region of interest" description="Disordered" evidence="4">
    <location>
        <begin position="232"/>
        <end position="254"/>
    </location>
</feature>
<organism evidence="5 6">
    <name type="scientific">Hyphodiscus hymeniophilus</name>
    <dbReference type="NCBI Taxonomy" id="353542"/>
    <lineage>
        <taxon>Eukaryota</taxon>
        <taxon>Fungi</taxon>
        <taxon>Dikarya</taxon>
        <taxon>Ascomycota</taxon>
        <taxon>Pezizomycotina</taxon>
        <taxon>Leotiomycetes</taxon>
        <taxon>Helotiales</taxon>
        <taxon>Hyphodiscaceae</taxon>
        <taxon>Hyphodiscus</taxon>
    </lineage>
</organism>
<feature type="region of interest" description="Disordered" evidence="4">
    <location>
        <begin position="580"/>
        <end position="603"/>
    </location>
</feature>
<keyword evidence="2" id="KW-0227">DNA damage</keyword>
<dbReference type="InterPro" id="IPR010760">
    <property type="entry name" value="DNA-repair_Swi5"/>
</dbReference>
<gene>
    <name evidence="5" type="ORF">D0Z07_1396</name>
</gene>
<evidence type="ECO:0000256" key="3">
    <source>
        <dbReference type="ARBA" id="ARBA00023204"/>
    </source>
</evidence>
<feature type="compositionally biased region" description="Polar residues" evidence="4">
    <location>
        <begin position="527"/>
        <end position="540"/>
    </location>
</feature>
<evidence type="ECO:0000256" key="2">
    <source>
        <dbReference type="ARBA" id="ARBA00022763"/>
    </source>
</evidence>
<dbReference type="AlphaFoldDB" id="A0A9P6VRS3"/>
<evidence type="ECO:0000313" key="5">
    <source>
        <dbReference type="EMBL" id="KAG0652402.1"/>
    </source>
</evidence>
<feature type="compositionally biased region" description="Basic and acidic residues" evidence="4">
    <location>
        <begin position="30"/>
        <end position="50"/>
    </location>
</feature>
<dbReference type="GO" id="GO:0010772">
    <property type="term" value="P:meiotic DNA recombinase assembly involved in reciprocal meiotic recombination"/>
    <property type="evidence" value="ECO:0007669"/>
    <property type="project" value="TreeGrafter"/>
</dbReference>
<proteinExistence type="inferred from homology"/>
<name>A0A9P6VRS3_9HELO</name>
<feature type="compositionally biased region" description="Polar residues" evidence="4">
    <location>
        <begin position="1"/>
        <end position="20"/>
    </location>
</feature>
<feature type="compositionally biased region" description="Polar residues" evidence="4">
    <location>
        <begin position="364"/>
        <end position="378"/>
    </location>
</feature>
<feature type="compositionally biased region" description="Acidic residues" evidence="4">
    <location>
        <begin position="135"/>
        <end position="146"/>
    </location>
</feature>
<feature type="region of interest" description="Disordered" evidence="4">
    <location>
        <begin position="492"/>
        <end position="540"/>
    </location>
</feature>
<sequence>MSSKASSIATAQGSQLSNAGPKQFASDVATSRDEGVKHDFEEFKVTKDSEMEGEEEVLELPALPANPGSDGDEAGKGLSKGNLPSEIPDSDVVSPWASPVKEARVQEFVGGLPHRERGETEASVVVEGETRNTDTEGEVVGDDIDGIGESTETGNVEASALTNMLLVPKVSASAQLRPAGSNSGESEEAATSQIQELDDLQALPVDGLEILPKLRDHFTDEAQPVQDSVLTEEHPAANWTNELISRDEQPPRATRALCFEDNASSSVQAATDIESPPSNEVEMLVVHDSLPIPKASFLQKALQEDEASGLQGTPTPAEVSPENNVPTTKTIQRSKIPASDDEENAMDEDTDPSPGTVEFHKTSRSASGDPNTLSMDVQTTEEKEDESAPALPLIVEPIMHIFNDTDRSTGVDFEMENSSPIIDTAENTAAPSSVSELPQHRTSAVAPLSQIMDLDWKEASPVDAGFSSLIKFPPLSVNVPDLVNTKVHPIAVGTDLPSAPLSTKEEEEPMEVPAPSAHPPSARREVSSSTPSTQRPQIDVASSQIDQHGLLELAILQTELLPQSPPAEATQAHASLWSSVPTDVNDAKPSDIASSPPRLNESMAAPMKPKIAPSISFAAPNESVKASQSIGKRKAASTAPNQIQAQAKTYTTPKKMADTVTSQLSPDKSPSKDVLYEELKAMKIASIQARNASLEIEIAAKRTILEEIVQELENPAAETVKKHIKLLHDYNDIRDVGQGLVGMIADNRGVRIGELYDEFGVGLKD</sequence>
<dbReference type="GO" id="GO:0034974">
    <property type="term" value="C:Swi5-Swi2 complex"/>
    <property type="evidence" value="ECO:0007669"/>
    <property type="project" value="TreeGrafter"/>
</dbReference>
<feature type="compositionally biased region" description="Polar residues" evidence="4">
    <location>
        <begin position="321"/>
        <end position="333"/>
    </location>
</feature>
<keyword evidence="6" id="KW-1185">Reference proteome</keyword>
<dbReference type="EMBL" id="VNKQ01000003">
    <property type="protein sequence ID" value="KAG0652402.1"/>
    <property type="molecule type" value="Genomic_DNA"/>
</dbReference>